<feature type="transmembrane region" description="Helical" evidence="5">
    <location>
        <begin position="7"/>
        <end position="25"/>
    </location>
</feature>
<dbReference type="PANTHER" id="PTHR48022">
    <property type="entry name" value="PLASTIDIC GLUCOSE TRANSPORTER 4"/>
    <property type="match status" value="1"/>
</dbReference>
<keyword evidence="4 5" id="KW-0472">Membrane</keyword>
<dbReference type="OMA" id="YNAKMRI"/>
<evidence type="ECO:0000256" key="5">
    <source>
        <dbReference type="SAM" id="Phobius"/>
    </source>
</evidence>
<dbReference type="Proteomes" id="UP000054383">
    <property type="component" value="Unassembled WGS sequence"/>
</dbReference>
<feature type="transmembrane region" description="Helical" evidence="5">
    <location>
        <begin position="37"/>
        <end position="57"/>
    </location>
</feature>
<dbReference type="OrthoDB" id="6133115at2759"/>
<keyword evidence="3 5" id="KW-1133">Transmembrane helix</keyword>
<gene>
    <name evidence="6" type="ORF">PISL3812_04019</name>
</gene>
<evidence type="ECO:0000256" key="3">
    <source>
        <dbReference type="ARBA" id="ARBA00022989"/>
    </source>
</evidence>
<name>A0A0U1LW36_TALIS</name>
<dbReference type="PANTHER" id="PTHR48022:SF2">
    <property type="entry name" value="PLASTIDIC GLUCOSE TRANSPORTER 4"/>
    <property type="match status" value="1"/>
</dbReference>
<keyword evidence="2 5" id="KW-0812">Transmembrane</keyword>
<dbReference type="GO" id="GO:0005351">
    <property type="term" value="F:carbohydrate:proton symporter activity"/>
    <property type="evidence" value="ECO:0007669"/>
    <property type="project" value="TreeGrafter"/>
</dbReference>
<evidence type="ECO:0000313" key="6">
    <source>
        <dbReference type="EMBL" id="CRG87006.1"/>
    </source>
</evidence>
<dbReference type="Pfam" id="PF00083">
    <property type="entry name" value="Sugar_tr"/>
    <property type="match status" value="1"/>
</dbReference>
<reference evidence="6 7" key="1">
    <citation type="submission" date="2015-04" db="EMBL/GenBank/DDBJ databases">
        <authorList>
            <person name="Syromyatnikov M.Y."/>
            <person name="Popov V.N."/>
        </authorList>
    </citation>
    <scope>NUCLEOTIDE SEQUENCE [LARGE SCALE GENOMIC DNA]</scope>
    <source>
        <strain evidence="6">WF-38-12</strain>
    </source>
</reference>
<accession>A0A0U1LW36</accession>
<evidence type="ECO:0000256" key="4">
    <source>
        <dbReference type="ARBA" id="ARBA00023136"/>
    </source>
</evidence>
<evidence type="ECO:0000313" key="7">
    <source>
        <dbReference type="Proteomes" id="UP000054383"/>
    </source>
</evidence>
<dbReference type="Gene3D" id="1.20.1250.20">
    <property type="entry name" value="MFS general substrate transporter like domains"/>
    <property type="match status" value="1"/>
</dbReference>
<proteinExistence type="predicted"/>
<dbReference type="GO" id="GO:0016020">
    <property type="term" value="C:membrane"/>
    <property type="evidence" value="ECO:0007669"/>
    <property type="project" value="UniProtKB-SubCell"/>
</dbReference>
<dbReference type="InterPro" id="IPR036259">
    <property type="entry name" value="MFS_trans_sf"/>
</dbReference>
<evidence type="ECO:0000256" key="2">
    <source>
        <dbReference type="ARBA" id="ARBA00022692"/>
    </source>
</evidence>
<dbReference type="InterPro" id="IPR005828">
    <property type="entry name" value="MFS_sugar_transport-like"/>
</dbReference>
<organism evidence="6 7">
    <name type="scientific">Talaromyces islandicus</name>
    <name type="common">Penicillium islandicum</name>
    <dbReference type="NCBI Taxonomy" id="28573"/>
    <lineage>
        <taxon>Eukaryota</taxon>
        <taxon>Fungi</taxon>
        <taxon>Dikarya</taxon>
        <taxon>Ascomycota</taxon>
        <taxon>Pezizomycotina</taxon>
        <taxon>Eurotiomycetes</taxon>
        <taxon>Eurotiomycetidae</taxon>
        <taxon>Eurotiales</taxon>
        <taxon>Trichocomaceae</taxon>
        <taxon>Talaromyces</taxon>
        <taxon>Talaromyces sect. Islandici</taxon>
    </lineage>
</organism>
<dbReference type="EMBL" id="CVMT01000003">
    <property type="protein sequence ID" value="CRG87006.1"/>
    <property type="molecule type" value="Genomic_DNA"/>
</dbReference>
<dbReference type="SUPFAM" id="SSF103473">
    <property type="entry name" value="MFS general substrate transporter"/>
    <property type="match status" value="1"/>
</dbReference>
<comment type="subcellular location">
    <subcellularLocation>
        <location evidence="1">Membrane</location>
        <topology evidence="1">Multi-pass membrane protein</topology>
    </subcellularLocation>
</comment>
<sequence>MGDRGPAAALNGASLISGVPLAYWIDYGFTKMYTQASWRVPTTLQCILTIIGGRLMIFMPNTPRWYNAKMRIEEGDSTLCRLHDEPLDNPVVQQAKREILAVIESELEANKLLDGPNL</sequence>
<protein>
    <submittedName>
        <fullName evidence="6">Uncharacterized protein</fullName>
    </submittedName>
</protein>
<keyword evidence="7" id="KW-1185">Reference proteome</keyword>
<evidence type="ECO:0000256" key="1">
    <source>
        <dbReference type="ARBA" id="ARBA00004141"/>
    </source>
</evidence>
<dbReference type="InterPro" id="IPR050360">
    <property type="entry name" value="MFS_Sugar_Transporters"/>
</dbReference>
<dbReference type="AlphaFoldDB" id="A0A0U1LW36"/>